<protein>
    <submittedName>
        <fullName evidence="1">Group I intron endonuclease</fullName>
    </submittedName>
</protein>
<proteinExistence type="predicted"/>
<gene>
    <name evidence="1" type="ORF">Syn7803US44_5</name>
</gene>
<reference evidence="1 2" key="1">
    <citation type="submission" date="2013-12" db="EMBL/GenBank/DDBJ databases">
        <title>Ecological redundancy of diverse viral populations within a natural community.</title>
        <authorList>
            <person name="Gregory A.C."/>
            <person name="LaButti K."/>
            <person name="Copeland A."/>
            <person name="Woyke T."/>
            <person name="Sullivan M.B."/>
        </authorList>
    </citation>
    <scope>NUCLEOTIDE SEQUENCE [LARGE SCALE GENOMIC DNA]</scope>
    <source>
        <strain evidence="1">Syn7803US44</strain>
    </source>
</reference>
<keyword evidence="1" id="KW-0255">Endonuclease</keyword>
<evidence type="ECO:0000313" key="2">
    <source>
        <dbReference type="Proteomes" id="UP000033001"/>
    </source>
</evidence>
<name>A0A0E3FQV4_9CAUD</name>
<keyword evidence="1" id="KW-0540">Nuclease</keyword>
<dbReference type="InterPro" id="IPR036388">
    <property type="entry name" value="WH-like_DNA-bd_sf"/>
</dbReference>
<keyword evidence="1" id="KW-0378">Hydrolase</keyword>
<dbReference type="EMBL" id="KJ019103">
    <property type="protein sequence ID" value="AIX32205.1"/>
    <property type="molecule type" value="Genomic_DNA"/>
</dbReference>
<evidence type="ECO:0000313" key="1">
    <source>
        <dbReference type="EMBL" id="AIX32205.1"/>
    </source>
</evidence>
<accession>A0A0E3FQV4</accession>
<dbReference type="GO" id="GO:0004519">
    <property type="term" value="F:endonuclease activity"/>
    <property type="evidence" value="ECO:0007669"/>
    <property type="project" value="UniProtKB-KW"/>
</dbReference>
<organism evidence="1 2">
    <name type="scientific">Synechococcus phage ACG-2014f</name>
    <dbReference type="NCBI Taxonomy" id="1493511"/>
    <lineage>
        <taxon>Viruses</taxon>
        <taxon>Duplodnaviria</taxon>
        <taxon>Heunggongvirae</taxon>
        <taxon>Uroviricota</taxon>
        <taxon>Caudoviricetes</taxon>
        <taxon>Pantevenvirales</taxon>
        <taxon>Kyanoviridae</taxon>
        <taxon>Atlauavirus</taxon>
        <taxon>Atlauavirus tusconc8</taxon>
    </lineage>
</organism>
<dbReference type="Gene3D" id="1.10.10.10">
    <property type="entry name" value="Winged helix-like DNA-binding domain superfamily/Winged helix DNA-binding domain"/>
    <property type="match status" value="1"/>
</dbReference>
<dbReference type="Proteomes" id="UP000033001">
    <property type="component" value="Segment"/>
</dbReference>
<sequence length="110" mass="12488">MLVTRTYNFDGIDEFLGVEPEGTDYVDIFTPTRIPNPHHPATRKAISEALAGIKRPYLHKGGKLIKDGIVEEFTCLAHFCKKHTLSTGHVCELLQGKRKSVKGWRLWENL</sequence>